<dbReference type="EMBL" id="JADEYS010000029">
    <property type="protein sequence ID" value="MBE9399536.1"/>
    <property type="molecule type" value="Genomic_DNA"/>
</dbReference>
<sequence length="199" mass="22334">MKRDLRICFIGDSFVNGTGDETTLGWTGRISAQLERDREGLEVTHYNLGIRRNTSEDILKRWREESSQRLEGDFEKLLVFSFGVNDTVIENGNQRVSKPRCLKNAHAILSSAASESRVLMIGPPPIADSEQNTRIRDLDASLALLCQSISVPYLSVVSELIDDPIWMQEVASNDGAHPRSAGYTRLASFISAWEEWDGY</sequence>
<dbReference type="Pfam" id="PF13472">
    <property type="entry name" value="Lipase_GDSL_2"/>
    <property type="match status" value="1"/>
</dbReference>
<accession>A0A8J7K8Y4</accession>
<dbReference type="Proteomes" id="UP000640333">
    <property type="component" value="Unassembled WGS sequence"/>
</dbReference>
<keyword evidence="3" id="KW-1185">Reference proteome</keyword>
<dbReference type="PANTHER" id="PTHR30383">
    <property type="entry name" value="THIOESTERASE 1/PROTEASE 1/LYSOPHOSPHOLIPASE L1"/>
    <property type="match status" value="1"/>
</dbReference>
<evidence type="ECO:0000313" key="2">
    <source>
        <dbReference type="EMBL" id="MBE9399536.1"/>
    </source>
</evidence>
<proteinExistence type="predicted"/>
<dbReference type="GO" id="GO:0004622">
    <property type="term" value="F:phosphatidylcholine lysophospholipase activity"/>
    <property type="evidence" value="ECO:0007669"/>
    <property type="project" value="TreeGrafter"/>
</dbReference>
<gene>
    <name evidence="2" type="ORF">IOQ59_19920</name>
</gene>
<dbReference type="InterPro" id="IPR036514">
    <property type="entry name" value="SGNH_hydro_sf"/>
</dbReference>
<protein>
    <submittedName>
        <fullName evidence="2">Lipase</fullName>
    </submittedName>
</protein>
<dbReference type="Gene3D" id="3.40.50.1110">
    <property type="entry name" value="SGNH hydrolase"/>
    <property type="match status" value="1"/>
</dbReference>
<dbReference type="SUPFAM" id="SSF52266">
    <property type="entry name" value="SGNH hydrolase"/>
    <property type="match status" value="1"/>
</dbReference>
<dbReference type="PANTHER" id="PTHR30383:SF5">
    <property type="entry name" value="SGNH HYDROLASE-TYPE ESTERASE DOMAIN-CONTAINING PROTEIN"/>
    <property type="match status" value="1"/>
</dbReference>
<evidence type="ECO:0000259" key="1">
    <source>
        <dbReference type="Pfam" id="PF13472"/>
    </source>
</evidence>
<evidence type="ECO:0000313" key="3">
    <source>
        <dbReference type="Proteomes" id="UP000640333"/>
    </source>
</evidence>
<dbReference type="RefSeq" id="WP_193955231.1">
    <property type="nucleotide sequence ID" value="NZ_JADEYS010000029.1"/>
</dbReference>
<comment type="caution">
    <text evidence="2">The sequence shown here is derived from an EMBL/GenBank/DDBJ whole genome shotgun (WGS) entry which is preliminary data.</text>
</comment>
<name>A0A8J7K8Y4_9GAMM</name>
<dbReference type="AlphaFoldDB" id="A0A8J7K8Y4"/>
<reference evidence="2" key="1">
    <citation type="submission" date="2020-10" db="EMBL/GenBank/DDBJ databases">
        <title>Bacterium isolated from coastal waters sediment.</title>
        <authorList>
            <person name="Chen R.-J."/>
            <person name="Lu D.-C."/>
            <person name="Zhu K.-L."/>
            <person name="Du Z.-J."/>
        </authorList>
    </citation>
    <scope>NUCLEOTIDE SEQUENCE</scope>
    <source>
        <strain evidence="2">N1Y112</strain>
    </source>
</reference>
<feature type="domain" description="SGNH hydrolase-type esterase" evidence="1">
    <location>
        <begin position="9"/>
        <end position="184"/>
    </location>
</feature>
<dbReference type="InterPro" id="IPR051532">
    <property type="entry name" value="Ester_Hydrolysis_Enzymes"/>
</dbReference>
<dbReference type="InterPro" id="IPR013830">
    <property type="entry name" value="SGNH_hydro"/>
</dbReference>
<organism evidence="2 3">
    <name type="scientific">Pontibacterium sinense</name>
    <dbReference type="NCBI Taxonomy" id="2781979"/>
    <lineage>
        <taxon>Bacteria</taxon>
        <taxon>Pseudomonadati</taxon>
        <taxon>Pseudomonadota</taxon>
        <taxon>Gammaproteobacteria</taxon>
        <taxon>Oceanospirillales</taxon>
        <taxon>Oceanospirillaceae</taxon>
        <taxon>Pontibacterium</taxon>
    </lineage>
</organism>